<dbReference type="SUPFAM" id="SSF53335">
    <property type="entry name" value="S-adenosyl-L-methionine-dependent methyltransferases"/>
    <property type="match status" value="1"/>
</dbReference>
<comment type="caution">
    <text evidence="5">The sequence shown here is derived from an EMBL/GenBank/DDBJ whole genome shotgun (WGS) entry which is preliminary data.</text>
</comment>
<dbReference type="PANTHER" id="PTHR43464">
    <property type="entry name" value="METHYLTRANSFERASE"/>
    <property type="match status" value="1"/>
</dbReference>
<gene>
    <name evidence="5" type="ORF">ASZ90_011052</name>
</gene>
<evidence type="ECO:0000256" key="2">
    <source>
        <dbReference type="ARBA" id="ARBA00022679"/>
    </source>
</evidence>
<dbReference type="EMBL" id="LNQE01001313">
    <property type="protein sequence ID" value="KUG19225.1"/>
    <property type="molecule type" value="Genomic_DNA"/>
</dbReference>
<evidence type="ECO:0000259" key="4">
    <source>
        <dbReference type="Pfam" id="PF13649"/>
    </source>
</evidence>
<reference evidence="5" key="1">
    <citation type="journal article" date="2015" name="Proc. Natl. Acad. Sci. U.S.A.">
        <title>Networks of energetic and metabolic interactions define dynamics in microbial communities.</title>
        <authorList>
            <person name="Embree M."/>
            <person name="Liu J.K."/>
            <person name="Al-Bassam M.M."/>
            <person name="Zengler K."/>
        </authorList>
    </citation>
    <scope>NUCLEOTIDE SEQUENCE</scope>
</reference>
<dbReference type="GO" id="GO:0008168">
    <property type="term" value="F:methyltransferase activity"/>
    <property type="evidence" value="ECO:0007669"/>
    <property type="project" value="UniProtKB-KW"/>
</dbReference>
<dbReference type="InterPro" id="IPR041698">
    <property type="entry name" value="Methyltransf_25"/>
</dbReference>
<keyword evidence="2" id="KW-0808">Transferase</keyword>
<dbReference type="CDD" id="cd02440">
    <property type="entry name" value="AdoMet_MTases"/>
    <property type="match status" value="1"/>
</dbReference>
<sequence length="210" mass="23261">MSPIYRKNLHPGRHPVDRMNFFEEAYHGTPPWDIGRPQREFVILEESGKIAGDVLDAGCGTGDNALFLAACGHSVWGVDSAAAAIEIARKKAKDRGLAATFLVKDALHLHEIGRMFSTVIDSGLFHTLSDPDRPLFVRNVSEVLKSGGTYFMLAFSEREPGGYGPRRITREEIQAAFSGGWRIDEIRAAVFESRTREEGSQAWLSSITRV</sequence>
<accession>A0A0W8FE92</accession>
<dbReference type="InterPro" id="IPR029063">
    <property type="entry name" value="SAM-dependent_MTases_sf"/>
</dbReference>
<proteinExistence type="predicted"/>
<dbReference type="PANTHER" id="PTHR43464:SF19">
    <property type="entry name" value="UBIQUINONE BIOSYNTHESIS O-METHYLTRANSFERASE, MITOCHONDRIAL"/>
    <property type="match status" value="1"/>
</dbReference>
<protein>
    <recommendedName>
        <fullName evidence="4">Methyltransferase domain-containing protein</fullName>
    </recommendedName>
</protein>
<dbReference type="Gene3D" id="3.40.50.150">
    <property type="entry name" value="Vaccinia Virus protein VP39"/>
    <property type="match status" value="1"/>
</dbReference>
<keyword evidence="3" id="KW-0949">S-adenosyl-L-methionine</keyword>
<evidence type="ECO:0000256" key="1">
    <source>
        <dbReference type="ARBA" id="ARBA00022603"/>
    </source>
</evidence>
<dbReference type="GO" id="GO:0032259">
    <property type="term" value="P:methylation"/>
    <property type="evidence" value="ECO:0007669"/>
    <property type="project" value="UniProtKB-KW"/>
</dbReference>
<keyword evidence="1" id="KW-0489">Methyltransferase</keyword>
<name>A0A0W8FE92_9ZZZZ</name>
<evidence type="ECO:0000256" key="3">
    <source>
        <dbReference type="ARBA" id="ARBA00022691"/>
    </source>
</evidence>
<feature type="domain" description="Methyltransferase" evidence="4">
    <location>
        <begin position="54"/>
        <end position="148"/>
    </location>
</feature>
<dbReference type="AlphaFoldDB" id="A0A0W8FE92"/>
<evidence type="ECO:0000313" key="5">
    <source>
        <dbReference type="EMBL" id="KUG19225.1"/>
    </source>
</evidence>
<organism evidence="5">
    <name type="scientific">hydrocarbon metagenome</name>
    <dbReference type="NCBI Taxonomy" id="938273"/>
    <lineage>
        <taxon>unclassified sequences</taxon>
        <taxon>metagenomes</taxon>
        <taxon>ecological metagenomes</taxon>
    </lineage>
</organism>
<dbReference type="Pfam" id="PF13649">
    <property type="entry name" value="Methyltransf_25"/>
    <property type="match status" value="1"/>
</dbReference>